<reference evidence="3 4" key="1">
    <citation type="journal article" date="2022" name="Nat. Plants">
        <title>Genomes of leafy and leafless Platanthera orchids illuminate the evolution of mycoheterotrophy.</title>
        <authorList>
            <person name="Li M.H."/>
            <person name="Liu K.W."/>
            <person name="Li Z."/>
            <person name="Lu H.C."/>
            <person name="Ye Q.L."/>
            <person name="Zhang D."/>
            <person name="Wang J.Y."/>
            <person name="Li Y.F."/>
            <person name="Zhong Z.M."/>
            <person name="Liu X."/>
            <person name="Yu X."/>
            <person name="Liu D.K."/>
            <person name="Tu X.D."/>
            <person name="Liu B."/>
            <person name="Hao Y."/>
            <person name="Liao X.Y."/>
            <person name="Jiang Y.T."/>
            <person name="Sun W.H."/>
            <person name="Chen J."/>
            <person name="Chen Y.Q."/>
            <person name="Ai Y."/>
            <person name="Zhai J.W."/>
            <person name="Wu S.S."/>
            <person name="Zhou Z."/>
            <person name="Hsiao Y.Y."/>
            <person name="Wu W.L."/>
            <person name="Chen Y.Y."/>
            <person name="Lin Y.F."/>
            <person name="Hsu J.L."/>
            <person name="Li C.Y."/>
            <person name="Wang Z.W."/>
            <person name="Zhao X."/>
            <person name="Zhong W.Y."/>
            <person name="Ma X.K."/>
            <person name="Ma L."/>
            <person name="Huang J."/>
            <person name="Chen G.Z."/>
            <person name="Huang M.Z."/>
            <person name="Huang L."/>
            <person name="Peng D.H."/>
            <person name="Luo Y.B."/>
            <person name="Zou S.Q."/>
            <person name="Chen S.P."/>
            <person name="Lan S."/>
            <person name="Tsai W.C."/>
            <person name="Van de Peer Y."/>
            <person name="Liu Z.J."/>
        </authorList>
    </citation>
    <scope>NUCLEOTIDE SEQUENCE [LARGE SCALE GENOMIC DNA]</scope>
    <source>
        <strain evidence="3">Lor288</strain>
    </source>
</reference>
<evidence type="ECO:0000256" key="2">
    <source>
        <dbReference type="SAM" id="Phobius"/>
    </source>
</evidence>
<keyword evidence="2" id="KW-1133">Transmembrane helix</keyword>
<keyword evidence="4" id="KW-1185">Reference proteome</keyword>
<evidence type="ECO:0000256" key="1">
    <source>
        <dbReference type="SAM" id="MobiDB-lite"/>
    </source>
</evidence>
<feature type="region of interest" description="Disordered" evidence="1">
    <location>
        <begin position="1"/>
        <end position="32"/>
    </location>
</feature>
<sequence length="214" mass="24169">MDMKRIRRSLSSPTSPPDLDCETGAYRPSGERKHGGQILRLVTVIVCFLVFLLLMAAASGFHRNPSFNQLRQFTESGHVELNAGETPQAGLRTEFWRAENCGLVGQNMQEFLDSSWVFWTTSAGQNEVEWQAQWCNLPETATGQTAGRLVDKSWVEKDWNQSVYNNFPGSENNIHHKFEGGGCRQGLITTVEYSYSLPLSYKIFSLRLSLINDN</sequence>
<evidence type="ECO:0000313" key="3">
    <source>
        <dbReference type="EMBL" id="KAK8942239.1"/>
    </source>
</evidence>
<gene>
    <name evidence="3" type="ORF">KSP40_PGU008635</name>
</gene>
<comment type="caution">
    <text evidence="3">The sequence shown here is derived from an EMBL/GenBank/DDBJ whole genome shotgun (WGS) entry which is preliminary data.</text>
</comment>
<feature type="transmembrane region" description="Helical" evidence="2">
    <location>
        <begin position="38"/>
        <end position="61"/>
    </location>
</feature>
<keyword evidence="2" id="KW-0472">Membrane</keyword>
<organism evidence="3 4">
    <name type="scientific">Platanthera guangdongensis</name>
    <dbReference type="NCBI Taxonomy" id="2320717"/>
    <lineage>
        <taxon>Eukaryota</taxon>
        <taxon>Viridiplantae</taxon>
        <taxon>Streptophyta</taxon>
        <taxon>Embryophyta</taxon>
        <taxon>Tracheophyta</taxon>
        <taxon>Spermatophyta</taxon>
        <taxon>Magnoliopsida</taxon>
        <taxon>Liliopsida</taxon>
        <taxon>Asparagales</taxon>
        <taxon>Orchidaceae</taxon>
        <taxon>Orchidoideae</taxon>
        <taxon>Orchideae</taxon>
        <taxon>Orchidinae</taxon>
        <taxon>Platanthera</taxon>
    </lineage>
</organism>
<keyword evidence="2" id="KW-0812">Transmembrane</keyword>
<proteinExistence type="predicted"/>
<dbReference type="Proteomes" id="UP001412067">
    <property type="component" value="Unassembled WGS sequence"/>
</dbReference>
<dbReference type="EMBL" id="JBBWWR010000019">
    <property type="protein sequence ID" value="KAK8942239.1"/>
    <property type="molecule type" value="Genomic_DNA"/>
</dbReference>
<evidence type="ECO:0000313" key="4">
    <source>
        <dbReference type="Proteomes" id="UP001412067"/>
    </source>
</evidence>
<accession>A0ABR2LKJ0</accession>
<protein>
    <submittedName>
        <fullName evidence="3">Uncharacterized protein</fullName>
    </submittedName>
</protein>
<name>A0ABR2LKJ0_9ASPA</name>